<feature type="region of interest" description="Disordered" evidence="1">
    <location>
        <begin position="137"/>
        <end position="314"/>
    </location>
</feature>
<feature type="region of interest" description="Disordered" evidence="1">
    <location>
        <begin position="31"/>
        <end position="112"/>
    </location>
</feature>
<accession>A0A0C3QHY7</accession>
<evidence type="ECO:0000313" key="3">
    <source>
        <dbReference type="Proteomes" id="UP000054248"/>
    </source>
</evidence>
<name>A0A0C3QHY7_9AGAM</name>
<feature type="compositionally biased region" description="Acidic residues" evidence="1">
    <location>
        <begin position="567"/>
        <end position="576"/>
    </location>
</feature>
<feature type="compositionally biased region" description="Basic and acidic residues" evidence="1">
    <location>
        <begin position="745"/>
        <end position="762"/>
    </location>
</feature>
<evidence type="ECO:0000313" key="2">
    <source>
        <dbReference type="EMBL" id="KIO31575.1"/>
    </source>
</evidence>
<feature type="compositionally biased region" description="Basic and acidic residues" evidence="1">
    <location>
        <begin position="483"/>
        <end position="498"/>
    </location>
</feature>
<feature type="region of interest" description="Disordered" evidence="1">
    <location>
        <begin position="742"/>
        <end position="762"/>
    </location>
</feature>
<feature type="compositionally biased region" description="Polar residues" evidence="1">
    <location>
        <begin position="403"/>
        <end position="414"/>
    </location>
</feature>
<feature type="compositionally biased region" description="Polar residues" evidence="1">
    <location>
        <begin position="88"/>
        <end position="112"/>
    </location>
</feature>
<dbReference type="OrthoDB" id="3366922at2759"/>
<feature type="compositionally biased region" description="Polar residues" evidence="1">
    <location>
        <begin position="137"/>
        <end position="149"/>
    </location>
</feature>
<reference evidence="3" key="2">
    <citation type="submission" date="2015-01" db="EMBL/GenBank/DDBJ databases">
        <title>Evolutionary Origins and Diversification of the Mycorrhizal Mutualists.</title>
        <authorList>
            <consortium name="DOE Joint Genome Institute"/>
            <consortium name="Mycorrhizal Genomics Consortium"/>
            <person name="Kohler A."/>
            <person name="Kuo A."/>
            <person name="Nagy L.G."/>
            <person name="Floudas D."/>
            <person name="Copeland A."/>
            <person name="Barry K.W."/>
            <person name="Cichocki N."/>
            <person name="Veneault-Fourrey C."/>
            <person name="LaButti K."/>
            <person name="Lindquist E.A."/>
            <person name="Lipzen A."/>
            <person name="Lundell T."/>
            <person name="Morin E."/>
            <person name="Murat C."/>
            <person name="Riley R."/>
            <person name="Ohm R."/>
            <person name="Sun H."/>
            <person name="Tunlid A."/>
            <person name="Henrissat B."/>
            <person name="Grigoriev I.V."/>
            <person name="Hibbett D.S."/>
            <person name="Martin F."/>
        </authorList>
    </citation>
    <scope>NUCLEOTIDE SEQUENCE [LARGE SCALE GENOMIC DNA]</scope>
    <source>
        <strain evidence="3">MUT 4182</strain>
    </source>
</reference>
<feature type="compositionally biased region" description="Low complexity" evidence="1">
    <location>
        <begin position="150"/>
        <end position="161"/>
    </location>
</feature>
<keyword evidence="3" id="KW-1185">Reference proteome</keyword>
<organism evidence="2 3">
    <name type="scientific">Tulasnella calospora MUT 4182</name>
    <dbReference type="NCBI Taxonomy" id="1051891"/>
    <lineage>
        <taxon>Eukaryota</taxon>
        <taxon>Fungi</taxon>
        <taxon>Dikarya</taxon>
        <taxon>Basidiomycota</taxon>
        <taxon>Agaricomycotina</taxon>
        <taxon>Agaricomycetes</taxon>
        <taxon>Cantharellales</taxon>
        <taxon>Tulasnellaceae</taxon>
        <taxon>Tulasnella</taxon>
    </lineage>
</organism>
<protein>
    <submittedName>
        <fullName evidence="2">Uncharacterized protein</fullName>
    </submittedName>
</protein>
<feature type="compositionally biased region" description="Basic and acidic residues" evidence="1">
    <location>
        <begin position="350"/>
        <end position="361"/>
    </location>
</feature>
<dbReference type="Proteomes" id="UP000054248">
    <property type="component" value="Unassembled WGS sequence"/>
</dbReference>
<dbReference type="AlphaFoldDB" id="A0A0C3QHY7"/>
<feature type="compositionally biased region" description="Low complexity" evidence="1">
    <location>
        <begin position="196"/>
        <end position="211"/>
    </location>
</feature>
<proteinExistence type="predicted"/>
<reference evidence="2 3" key="1">
    <citation type="submission" date="2014-04" db="EMBL/GenBank/DDBJ databases">
        <authorList>
            <consortium name="DOE Joint Genome Institute"/>
            <person name="Kuo A."/>
            <person name="Girlanda M."/>
            <person name="Perotto S."/>
            <person name="Kohler A."/>
            <person name="Nagy L.G."/>
            <person name="Floudas D."/>
            <person name="Copeland A."/>
            <person name="Barry K.W."/>
            <person name="Cichocki N."/>
            <person name="Veneault-Fourrey C."/>
            <person name="LaButti K."/>
            <person name="Lindquist E.A."/>
            <person name="Lipzen A."/>
            <person name="Lundell T."/>
            <person name="Morin E."/>
            <person name="Murat C."/>
            <person name="Sun H."/>
            <person name="Tunlid A."/>
            <person name="Henrissat B."/>
            <person name="Grigoriev I.V."/>
            <person name="Hibbett D.S."/>
            <person name="Martin F."/>
            <person name="Nordberg H.P."/>
            <person name="Cantor M.N."/>
            <person name="Hua S.X."/>
        </authorList>
    </citation>
    <scope>NUCLEOTIDE SEQUENCE [LARGE SCALE GENOMIC DNA]</scope>
    <source>
        <strain evidence="2 3">MUT 4182</strain>
    </source>
</reference>
<sequence length="1063" mass="116293">MADEDEFEFDDIDEDTFAAIAEIETKAIAATQIKAEPPAPSPSWPNSSTAFQTAASHTAPFRPGPPPQKRPRTEAWNAPPGSKPGLNPTGTRAASTVTNKGIQPTKPTSTRAKSTFEDFDFIPDISISVDGTYAVTATGSKAPNTTTSHAAAQQPEPTAPASSINPKIANPGVKPAPVSTFQRPPARANSPGTFTRPLPSNNAPNRANLAPPQQPNRQRSTSPAPGPLGSQTNSFQSNATRPKPPGQTFKQHAQRAGNSYQPGPTQSTYVALGDSAPRPPLSALGSQDVKQRSFREQSLAAPGPATSADDSDLQQQLEQLRLQTETLKASLEKAQEEKMMKEGQASNMKRALEKQNEQHAADVARLKAERDAKVSAEIEAQNALKAQIEALKAKLNFQKIESEASSGKWSTRKPNNPLGAASQLGQTPSRRVNALAFNADAWGATPSRRSSATPARSFGGGFGGSQMPRSRGSSPLKGLFGSAKKEKPTKREGKKPVAEEPGFATFHNTFAKGSSPVKKRGEKGQMNDVTMSSPTKSSPTKAMIIDDNDGSPRKSQRSTQPLPNADVDTDPDDLDQADVPQFSQLPPTEPAPEPWRIDWREELHSVLFSHAHHDFLARPYMDAELTIQILVSTQVEESESARYRKACGLILSAFTLHPRKEEWPDISRDVSEGLAICVDILTRLKLLPTLIPVLKLIEALVIMIPPFASDLLTAQTSANDTPHLSLFASSLADIVAQHLAPPPTDLKEKEKSKDPPPPWDRQKTRVGEAIIDALEALVWQVEPECVLRMTVLVSKPECILHLINSGQPPWVVKRALRLLVMFVVHKPLLRFILGVYGPTGEQVPQYDIARVPLIQRLCGYLILSHRWASHTEIYEMASSIFTFFATLTEVHDEGTSLLVDSIWVIPSLIAFLAHNSARLFEEDESLVNGSEEHRILAVRSLFRASLLLWHTIRPGRDDAVDLRHQILQAAARDPVQFNGLHHLFILAFGRLSYADPPDWLSSELKDAVTKMAEFARDLLESVVEGPELDNIWEAYQQGDETDDGVADEEEMARQMNMEVENDD</sequence>
<feature type="compositionally biased region" description="Low complexity" evidence="1">
    <location>
        <begin position="444"/>
        <end position="457"/>
    </location>
</feature>
<dbReference type="EMBL" id="KN822962">
    <property type="protein sequence ID" value="KIO31575.1"/>
    <property type="molecule type" value="Genomic_DNA"/>
</dbReference>
<gene>
    <name evidence="2" type="ORF">M407DRAFT_5026</name>
</gene>
<feature type="compositionally biased region" description="Low complexity" evidence="1">
    <location>
        <begin position="532"/>
        <end position="541"/>
    </location>
</feature>
<feature type="region of interest" description="Disordered" evidence="1">
    <location>
        <begin position="401"/>
        <end position="594"/>
    </location>
</feature>
<feature type="region of interest" description="Disordered" evidence="1">
    <location>
        <begin position="333"/>
        <end position="361"/>
    </location>
</feature>
<evidence type="ECO:0000256" key="1">
    <source>
        <dbReference type="SAM" id="MobiDB-lite"/>
    </source>
</evidence>
<feature type="compositionally biased region" description="Polar residues" evidence="1">
    <location>
        <begin position="217"/>
        <end position="240"/>
    </location>
</feature>
<feature type="compositionally biased region" description="Polar residues" evidence="1">
    <location>
        <begin position="248"/>
        <end position="269"/>
    </location>
</feature>
<dbReference type="HOGENOM" id="CLU_009272_0_0_1"/>